<proteinExistence type="predicted"/>
<comment type="caution">
    <text evidence="1">The sequence shown here is derived from an EMBL/GenBank/DDBJ whole genome shotgun (WGS) entry which is preliminary data.</text>
</comment>
<evidence type="ECO:0000313" key="2">
    <source>
        <dbReference type="Proteomes" id="UP000653797"/>
    </source>
</evidence>
<dbReference type="RefSeq" id="WP_191042287.1">
    <property type="nucleotide sequence ID" value="NZ_JACXAA010000013.1"/>
</dbReference>
<name>A0A927GGA6_9BACT</name>
<dbReference type="Proteomes" id="UP000653797">
    <property type="component" value="Unassembled WGS sequence"/>
</dbReference>
<sequence>MEEQPTNRQWQTIEIPAREFSKRLSQFSETQTATGALFSRLALIHRVAKVYAVEAMSELGHSPTDLEIEEITDPPLYGHTIDDDPVFIQFSYFK</sequence>
<dbReference type="EMBL" id="JACXAA010000013">
    <property type="protein sequence ID" value="MBD2756671.1"/>
    <property type="molecule type" value="Genomic_DNA"/>
</dbReference>
<organism evidence="1 2">
    <name type="scientific">Spirosoma validum</name>
    <dbReference type="NCBI Taxonomy" id="2771355"/>
    <lineage>
        <taxon>Bacteria</taxon>
        <taxon>Pseudomonadati</taxon>
        <taxon>Bacteroidota</taxon>
        <taxon>Cytophagia</taxon>
        <taxon>Cytophagales</taxon>
        <taxon>Cytophagaceae</taxon>
        <taxon>Spirosoma</taxon>
    </lineage>
</organism>
<gene>
    <name evidence="1" type="ORF">IC230_27565</name>
</gene>
<evidence type="ECO:0000313" key="1">
    <source>
        <dbReference type="EMBL" id="MBD2756671.1"/>
    </source>
</evidence>
<accession>A0A927GGA6</accession>
<dbReference type="AlphaFoldDB" id="A0A927GGA6"/>
<keyword evidence="2" id="KW-1185">Reference proteome</keyword>
<reference evidence="1" key="1">
    <citation type="submission" date="2020-09" db="EMBL/GenBank/DDBJ databases">
        <authorList>
            <person name="Kim M.K."/>
        </authorList>
    </citation>
    <scope>NUCLEOTIDE SEQUENCE</scope>
    <source>
        <strain evidence="1">BT704</strain>
    </source>
</reference>
<protein>
    <submittedName>
        <fullName evidence="1">Uncharacterized protein</fullName>
    </submittedName>
</protein>